<dbReference type="InterPro" id="IPR051323">
    <property type="entry name" value="AtsK-like"/>
</dbReference>
<evidence type="ECO:0000256" key="2">
    <source>
        <dbReference type="ARBA" id="ARBA00022723"/>
    </source>
</evidence>
<feature type="domain" description="TauD/TfdA-like" evidence="6">
    <location>
        <begin position="5"/>
        <end position="257"/>
    </location>
</feature>
<evidence type="ECO:0000256" key="4">
    <source>
        <dbReference type="ARBA" id="ARBA00023002"/>
    </source>
</evidence>
<gene>
    <name evidence="7" type="ORF">EP51_23840</name>
</gene>
<dbReference type="RefSeq" id="WP_128640556.1">
    <property type="nucleotide sequence ID" value="NZ_CP008947.1"/>
</dbReference>
<dbReference type="PANTHER" id="PTHR30468">
    <property type="entry name" value="ALPHA-KETOGLUTARATE-DEPENDENT SULFONATE DIOXYGENASE"/>
    <property type="match status" value="1"/>
</dbReference>
<dbReference type="SUPFAM" id="SSF51197">
    <property type="entry name" value="Clavaminate synthase-like"/>
    <property type="match status" value="1"/>
</dbReference>
<dbReference type="GO" id="GO:0005737">
    <property type="term" value="C:cytoplasm"/>
    <property type="evidence" value="ECO:0007669"/>
    <property type="project" value="TreeGrafter"/>
</dbReference>
<comment type="similarity">
    <text evidence="1">Belongs to the TfdA dioxygenase family.</text>
</comment>
<keyword evidence="5" id="KW-0408">Iron</keyword>
<dbReference type="GO" id="GO:0016706">
    <property type="term" value="F:2-oxoglutarate-dependent dioxygenase activity"/>
    <property type="evidence" value="ECO:0007669"/>
    <property type="project" value="TreeGrafter"/>
</dbReference>
<evidence type="ECO:0000256" key="5">
    <source>
        <dbReference type="ARBA" id="ARBA00023004"/>
    </source>
</evidence>
<accession>A0A076EQR5</accession>
<dbReference type="Proteomes" id="UP000028488">
    <property type="component" value="Chromosome"/>
</dbReference>
<dbReference type="eggNOG" id="COG2175">
    <property type="taxonomic scope" value="Bacteria"/>
</dbReference>
<dbReference type="Gene3D" id="3.60.130.10">
    <property type="entry name" value="Clavaminate synthase-like"/>
    <property type="match status" value="1"/>
</dbReference>
<dbReference type="InterPro" id="IPR042098">
    <property type="entry name" value="TauD-like_sf"/>
</dbReference>
<keyword evidence="3 7" id="KW-0223">Dioxygenase</keyword>
<keyword evidence="4" id="KW-0560">Oxidoreductase</keyword>
<protein>
    <submittedName>
        <fullName evidence="7">Taurine dioxygenase</fullName>
    </submittedName>
</protein>
<keyword evidence="2" id="KW-0479">Metal-binding</keyword>
<evidence type="ECO:0000256" key="1">
    <source>
        <dbReference type="ARBA" id="ARBA00005896"/>
    </source>
</evidence>
<name>A0A076EQR5_RHOOP</name>
<dbReference type="PANTHER" id="PTHR30468:SF1">
    <property type="entry name" value="ALPHA-KETOGLUTARATE-DEPENDENT SULFONATE DIOXYGENASE"/>
    <property type="match status" value="1"/>
</dbReference>
<dbReference type="InterPro" id="IPR003819">
    <property type="entry name" value="TauD/TfdA-like"/>
</dbReference>
<dbReference type="EMBL" id="CP008947">
    <property type="protein sequence ID" value="AII07522.1"/>
    <property type="molecule type" value="Genomic_DNA"/>
</dbReference>
<dbReference type="GO" id="GO:0046872">
    <property type="term" value="F:metal ion binding"/>
    <property type="evidence" value="ECO:0007669"/>
    <property type="project" value="UniProtKB-KW"/>
</dbReference>
<dbReference type="AlphaFoldDB" id="A0A076EQR5"/>
<evidence type="ECO:0000313" key="7">
    <source>
        <dbReference type="EMBL" id="AII07522.1"/>
    </source>
</evidence>
<organism evidence="7 8">
    <name type="scientific">Rhodococcus opacus</name>
    <name type="common">Nocardia opaca</name>
    <dbReference type="NCBI Taxonomy" id="37919"/>
    <lineage>
        <taxon>Bacteria</taxon>
        <taxon>Bacillati</taxon>
        <taxon>Actinomycetota</taxon>
        <taxon>Actinomycetes</taxon>
        <taxon>Mycobacteriales</taxon>
        <taxon>Nocardiaceae</taxon>
        <taxon>Rhodococcus</taxon>
    </lineage>
</organism>
<evidence type="ECO:0000259" key="6">
    <source>
        <dbReference type="Pfam" id="PF02668"/>
    </source>
</evidence>
<evidence type="ECO:0000313" key="8">
    <source>
        <dbReference type="Proteomes" id="UP000028488"/>
    </source>
</evidence>
<proteinExistence type="inferred from homology"/>
<reference evidence="7 8" key="1">
    <citation type="submission" date="2014-07" db="EMBL/GenBank/DDBJ databases">
        <title>Genome Sequence of Rhodococcus opacus Strain R7, a Biodegrader of Mono- and Polycyclic Aromatic Hydrocarbons.</title>
        <authorList>
            <person name="Di Gennaro P."/>
            <person name="Zampolli J."/>
            <person name="Presti I."/>
            <person name="Cappelletti M."/>
            <person name="D'Ursi P."/>
            <person name="Orro A."/>
            <person name="Mezzelani A."/>
            <person name="Milanesi L."/>
        </authorList>
    </citation>
    <scope>NUCLEOTIDE SEQUENCE [LARGE SCALE GENOMIC DNA]</scope>
    <source>
        <strain evidence="7 8">R7</strain>
    </source>
</reference>
<evidence type="ECO:0000256" key="3">
    <source>
        <dbReference type="ARBA" id="ARBA00022964"/>
    </source>
</evidence>
<sequence length="264" mass="29739">MKLCVTPLTGSIGAAVDGVRLDEPIDDQTVETLRAAFREHCTLVFRDQYVKPLAQIEFARLWGEPVVTEMLNPLDGHPEIFQVANVKKETTATEAWHYDGSFTAAPPKITMLSAITTPVGGDTMWSNQYLAYERLSPALKDTLDGLMVRFSGIRLGRMLNVAEQDTPTAVHPLVRTHPETGRKALFVGHRDNACIDGWTRQESEPLLEYLYQSSVTPDNVYRHAWRDGDLVMWDNRCTMHYAIHGYGTQERVLNRITLRGEVPA</sequence>
<dbReference type="Pfam" id="PF02668">
    <property type="entry name" value="TauD"/>
    <property type="match status" value="1"/>
</dbReference>